<feature type="transmembrane region" description="Helical" evidence="6">
    <location>
        <begin position="12"/>
        <end position="31"/>
    </location>
</feature>
<evidence type="ECO:0000256" key="1">
    <source>
        <dbReference type="ARBA" id="ARBA00000885"/>
    </source>
</evidence>
<keyword evidence="9" id="KW-1185">Reference proteome</keyword>
<dbReference type="SUPFAM" id="SSF56204">
    <property type="entry name" value="Hect, E3 ligase catalytic domain"/>
    <property type="match status" value="1"/>
</dbReference>
<keyword evidence="4 5" id="KW-0833">Ubl conjugation pathway</keyword>
<gene>
    <name evidence="8" type="ORF">BQ4739_LOCUS18428</name>
</gene>
<keyword evidence="6" id="KW-1133">Transmembrane helix</keyword>
<dbReference type="Gene3D" id="3.30.2410.10">
    <property type="entry name" value="Hect, E3 ligase catalytic domain"/>
    <property type="match status" value="1"/>
</dbReference>
<feature type="domain" description="HECT" evidence="7">
    <location>
        <begin position="1"/>
        <end position="106"/>
    </location>
</feature>
<evidence type="ECO:0000256" key="6">
    <source>
        <dbReference type="SAM" id="Phobius"/>
    </source>
</evidence>
<dbReference type="Pfam" id="PF00632">
    <property type="entry name" value="HECT"/>
    <property type="match status" value="1"/>
</dbReference>
<reference evidence="8 9" key="1">
    <citation type="submission" date="2016-10" db="EMBL/GenBank/DDBJ databases">
        <authorList>
            <person name="Cai Z."/>
        </authorList>
    </citation>
    <scope>NUCLEOTIDE SEQUENCE [LARGE SCALE GENOMIC DNA]</scope>
</reference>
<evidence type="ECO:0000256" key="5">
    <source>
        <dbReference type="PROSITE-ProRule" id="PRU00104"/>
    </source>
</evidence>
<dbReference type="InterPro" id="IPR044611">
    <property type="entry name" value="E3A/B/C-like"/>
</dbReference>
<dbReference type="PANTHER" id="PTHR45700:SF8">
    <property type="entry name" value="HECT-TYPE E3 UBIQUITIN TRANSFERASE"/>
    <property type="match status" value="1"/>
</dbReference>
<name>A0A383WLR6_TETOB</name>
<dbReference type="AlphaFoldDB" id="A0A383WLR6"/>
<evidence type="ECO:0000256" key="2">
    <source>
        <dbReference type="ARBA" id="ARBA00012485"/>
    </source>
</evidence>
<dbReference type="InterPro" id="IPR000569">
    <property type="entry name" value="HECT_dom"/>
</dbReference>
<dbReference type="GO" id="GO:0000209">
    <property type="term" value="P:protein polyubiquitination"/>
    <property type="evidence" value="ECO:0007669"/>
    <property type="project" value="InterPro"/>
</dbReference>
<accession>A0A383WLR6</accession>
<dbReference type="STRING" id="3088.A0A383WLR6"/>
<organism evidence="8 9">
    <name type="scientific">Tetradesmus obliquus</name>
    <name type="common">Green alga</name>
    <name type="synonym">Acutodesmus obliquus</name>
    <dbReference type="NCBI Taxonomy" id="3088"/>
    <lineage>
        <taxon>Eukaryota</taxon>
        <taxon>Viridiplantae</taxon>
        <taxon>Chlorophyta</taxon>
        <taxon>core chlorophytes</taxon>
        <taxon>Chlorophyceae</taxon>
        <taxon>CS clade</taxon>
        <taxon>Sphaeropleales</taxon>
        <taxon>Scenedesmaceae</taxon>
        <taxon>Tetradesmus</taxon>
    </lineage>
</organism>
<keyword evidence="3" id="KW-0808">Transferase</keyword>
<evidence type="ECO:0000259" key="7">
    <source>
        <dbReference type="PROSITE" id="PS50237"/>
    </source>
</evidence>
<dbReference type="GO" id="GO:0061630">
    <property type="term" value="F:ubiquitin protein ligase activity"/>
    <property type="evidence" value="ECO:0007669"/>
    <property type="project" value="UniProtKB-EC"/>
</dbReference>
<protein>
    <recommendedName>
        <fullName evidence="2">HECT-type E3 ubiquitin transferase</fullName>
        <ecNumber evidence="2">2.3.2.26</ecNumber>
    </recommendedName>
</protein>
<feature type="active site" description="Glycyl thioester intermediate" evidence="5">
    <location>
        <position position="74"/>
    </location>
</feature>
<proteinExistence type="predicted"/>
<dbReference type="PANTHER" id="PTHR45700">
    <property type="entry name" value="UBIQUITIN-PROTEIN LIGASE E3C"/>
    <property type="match status" value="1"/>
</dbReference>
<keyword evidence="6" id="KW-0812">Transmembrane</keyword>
<dbReference type="Proteomes" id="UP000256970">
    <property type="component" value="Unassembled WGS sequence"/>
</dbReference>
<evidence type="ECO:0000256" key="4">
    <source>
        <dbReference type="ARBA" id="ARBA00022786"/>
    </source>
</evidence>
<evidence type="ECO:0000313" key="9">
    <source>
        <dbReference type="Proteomes" id="UP000256970"/>
    </source>
</evidence>
<evidence type="ECO:0000256" key="3">
    <source>
        <dbReference type="ARBA" id="ARBA00022679"/>
    </source>
</evidence>
<dbReference type="PROSITE" id="PS50237">
    <property type="entry name" value="HECT"/>
    <property type="match status" value="1"/>
</dbReference>
<dbReference type="InterPro" id="IPR035983">
    <property type="entry name" value="Hect_E3_ubiquitin_ligase"/>
</dbReference>
<dbReference type="EC" id="2.3.2.26" evidence="2"/>
<keyword evidence="6" id="KW-0472">Membrane</keyword>
<evidence type="ECO:0000313" key="8">
    <source>
        <dbReference type="EMBL" id="SZX78109.1"/>
    </source>
</evidence>
<sequence>MQAGARYEGGYSAGHTTIAALWSVLLALPVYEKRAFLQFCTGCDRAPVAGLGALRLLLQRAGPDSEKLPTAHTCFNTLLLPEYSSRAKLQRKLMTAIQNAQGFGLQ</sequence>
<dbReference type="EMBL" id="FNXT01001304">
    <property type="protein sequence ID" value="SZX78109.1"/>
    <property type="molecule type" value="Genomic_DNA"/>
</dbReference>
<comment type="catalytic activity">
    <reaction evidence="1">
        <text>S-ubiquitinyl-[E2 ubiquitin-conjugating enzyme]-L-cysteine + [acceptor protein]-L-lysine = [E2 ubiquitin-conjugating enzyme]-L-cysteine + N(6)-ubiquitinyl-[acceptor protein]-L-lysine.</text>
        <dbReference type="EC" id="2.3.2.26"/>
    </reaction>
</comment>
<dbReference type="FunFam" id="3.30.2410.10:FF:000003">
    <property type="entry name" value="probable E3 ubiquitin-protein ligase HERC4 isoform X1"/>
    <property type="match status" value="1"/>
</dbReference>